<reference evidence="1" key="1">
    <citation type="submission" date="2022-12" db="EMBL/GenBank/DDBJ databases">
        <authorList>
            <person name="Wang J."/>
        </authorList>
    </citation>
    <scope>NUCLEOTIDE SEQUENCE</scope>
    <source>
        <strain evidence="1">HY-45-18</strain>
    </source>
</reference>
<dbReference type="Proteomes" id="UP001078443">
    <property type="component" value="Unassembled WGS sequence"/>
</dbReference>
<keyword evidence="2" id="KW-1185">Reference proteome</keyword>
<evidence type="ECO:0000313" key="1">
    <source>
        <dbReference type="EMBL" id="MCY6483795.1"/>
    </source>
</evidence>
<dbReference type="Pfam" id="PF02810">
    <property type="entry name" value="SEC-C"/>
    <property type="match status" value="1"/>
</dbReference>
<protein>
    <submittedName>
        <fullName evidence="1">SEC-C domain-containing protein</fullName>
    </submittedName>
</protein>
<proteinExistence type="predicted"/>
<dbReference type="Gene3D" id="3.10.450.50">
    <property type="match status" value="1"/>
</dbReference>
<accession>A0ABT4CXT8</accession>
<evidence type="ECO:0000313" key="2">
    <source>
        <dbReference type="Proteomes" id="UP001078443"/>
    </source>
</evidence>
<dbReference type="EMBL" id="JAPQER010000002">
    <property type="protein sequence ID" value="MCY6483795.1"/>
    <property type="molecule type" value="Genomic_DNA"/>
</dbReference>
<gene>
    <name evidence="1" type="ORF">OW763_05460</name>
</gene>
<dbReference type="SUPFAM" id="SSF103642">
    <property type="entry name" value="Sec-C motif"/>
    <property type="match status" value="1"/>
</dbReference>
<name>A0ABT4CXT8_9CLOT</name>
<organism evidence="1 2">
    <name type="scientific">Clostridium aestuarii</name>
    <dbReference type="NCBI Taxonomy" id="338193"/>
    <lineage>
        <taxon>Bacteria</taxon>
        <taxon>Bacillati</taxon>
        <taxon>Bacillota</taxon>
        <taxon>Clostridia</taxon>
        <taxon>Eubacteriales</taxon>
        <taxon>Clostridiaceae</taxon>
        <taxon>Clostridium</taxon>
    </lineage>
</organism>
<sequence>MKIGRNDPCPCGSGKKYKKCCMNRMIESKNNADYNKNQLLVSSDFQRIATKVLPIKNILSEYDFNDLVIAIYCINISLDNRSALENALTLNAGLLIQENFGKKRISDYADFLEFFKKIEKELPVGIWDDYTIEDFGEIKFYWRDKEYNVITGTGHNQVFGMLQFLPCLAELINMEEILKGLLEYTSGTIKFFKEENISNGEKKVKYLVPSEKLFNRTREFFDDEIKKYPLKNIAKVLAGSNLPIEKRHFIIKYGQVYPLFNTSIIVDIYSIWIKNLNSIQETNLINTTIIRMLSKLCKMDDMECPKVLFPVSILKDGELISKSPYAFCAKTEKNIILAINEDEYSAEELYNELDKIQNLNKNNCLNIVETVSRSNDENVIGINVPNDKNISFILFNQFTNITEHAMQLGDKNEKYFKCSALDMAYILLFMDDFEELAIYLNQDRKNEYEKMFGFGGKASHFLTWKQQNHMFSKGAIEFQMIGLAHDVEIAYVWDYYKDKLQKYPWRSDEFMFDSPFSWVIEEKGNGYYQYINKISHGFRGIVKRFDNNCVLFFIHNVEFFRRIGFSEKEFETINFVDDLNDRKIKRCEKVFRDSKKMYNKCIQILYMPSIYAKEVDETGFTEDISRKYVYSDVHTYGNNICIRYAVNKENLYRDIETSIDRSVENKYFLELFKPLEKISKEDYSALVSCLNNEIRLKKEVDVFAMSIDYYWSDKAVRYNVHDQAYLNVRKSIAKLCYEMGIEQKIYNGREATNVIRNMQGGLIKMFEEKVSAFNREDLHYRVLSIYANSIHTVNVHNKRYRAFHNVEEEIIQEIHDKIINMREEEKHHIRCLQYLIETNLNLNRAVSKKCSNEELEFLMAFANWLVVLQDNADLCYNSERESHIEINFEFIVDVIAEDEVELQKEELEQRIYNNQDYTIKGDEEDRVFMEAAISAYKKDTDIDFKNMLSLIEYLQLSFINMDYLEIVPNVIEMHEEEIIQGFQECLQEPIEREEIIKIIENLTVDIIKLKLWRGQIKDFLPVNEREQRDNRFDVKPLIKLNNNIIFSPVVLKELHNKWEYGLADFYLPYEIGMDNVMKVLKAWKKRYEDLMVYDIVDIFTKYGFENIWPNAKLHSLDKKHKHPQKLGDYDLLVVNEDKAEIWLIESKVLSKVGSIHEMYMQQFNFFLNHKYDEKFQRRIDYMKEHYKEILEGLHMVYSKKYKINAYMVTNKILFSRYKKIEYPIISIYELDKLLNK</sequence>
<dbReference type="InterPro" id="IPR004027">
    <property type="entry name" value="SEC_C_motif"/>
</dbReference>
<comment type="caution">
    <text evidence="1">The sequence shown here is derived from an EMBL/GenBank/DDBJ whole genome shotgun (WGS) entry which is preliminary data.</text>
</comment>